<evidence type="ECO:0000313" key="4">
    <source>
        <dbReference type="Proteomes" id="UP000770717"/>
    </source>
</evidence>
<comment type="caution">
    <text evidence="3">The sequence shown here is derived from an EMBL/GenBank/DDBJ whole genome shotgun (WGS) entry which is preliminary data.</text>
</comment>
<dbReference type="OrthoDB" id="10374104at2759"/>
<gene>
    <name evidence="3" type="ORF">GDO78_021713</name>
</gene>
<keyword evidence="2" id="KW-0732">Signal</keyword>
<dbReference type="AlphaFoldDB" id="A0A8J6EH87"/>
<proteinExistence type="predicted"/>
<feature type="transmembrane region" description="Helical" evidence="1">
    <location>
        <begin position="37"/>
        <end position="64"/>
    </location>
</feature>
<dbReference type="EMBL" id="WNTK01000692">
    <property type="protein sequence ID" value="KAG9468899.1"/>
    <property type="molecule type" value="Genomic_DNA"/>
</dbReference>
<evidence type="ECO:0000313" key="3">
    <source>
        <dbReference type="EMBL" id="KAG9468899.1"/>
    </source>
</evidence>
<feature type="signal peptide" evidence="2">
    <location>
        <begin position="1"/>
        <end position="21"/>
    </location>
</feature>
<dbReference type="Proteomes" id="UP000770717">
    <property type="component" value="Unassembled WGS sequence"/>
</dbReference>
<sequence>MNIQAWGVCSLLLGVAYKVAAAASAIEDQNDPQLPFWSIILIALACILTFTMLICFICTICAIVKPALYPRNSWVRCYFPHLAFWGFDVEPTGSVP</sequence>
<organism evidence="3 4">
    <name type="scientific">Eleutherodactylus coqui</name>
    <name type="common">Puerto Rican coqui</name>
    <dbReference type="NCBI Taxonomy" id="57060"/>
    <lineage>
        <taxon>Eukaryota</taxon>
        <taxon>Metazoa</taxon>
        <taxon>Chordata</taxon>
        <taxon>Craniata</taxon>
        <taxon>Vertebrata</taxon>
        <taxon>Euteleostomi</taxon>
        <taxon>Amphibia</taxon>
        <taxon>Batrachia</taxon>
        <taxon>Anura</taxon>
        <taxon>Neobatrachia</taxon>
        <taxon>Hyloidea</taxon>
        <taxon>Eleutherodactylidae</taxon>
        <taxon>Eleutherodactylinae</taxon>
        <taxon>Eleutherodactylus</taxon>
        <taxon>Eleutherodactylus</taxon>
    </lineage>
</organism>
<keyword evidence="1" id="KW-0812">Transmembrane</keyword>
<reference evidence="3" key="1">
    <citation type="thesis" date="2020" institute="ProQuest LLC" country="789 East Eisenhower Parkway, Ann Arbor, MI, USA">
        <title>Comparative Genomics and Chromosome Evolution.</title>
        <authorList>
            <person name="Mudd A.B."/>
        </authorList>
    </citation>
    <scope>NUCLEOTIDE SEQUENCE</scope>
    <source>
        <strain evidence="3">HN-11 Male</strain>
        <tissue evidence="3">Kidney and liver</tissue>
    </source>
</reference>
<feature type="chain" id="PRO_5035151173" evidence="2">
    <location>
        <begin position="22"/>
        <end position="96"/>
    </location>
</feature>
<keyword evidence="1" id="KW-0472">Membrane</keyword>
<keyword evidence="1" id="KW-1133">Transmembrane helix</keyword>
<accession>A0A8J6EH87</accession>
<protein>
    <submittedName>
        <fullName evidence="3">Uncharacterized protein</fullName>
    </submittedName>
</protein>
<evidence type="ECO:0000256" key="2">
    <source>
        <dbReference type="SAM" id="SignalP"/>
    </source>
</evidence>
<evidence type="ECO:0000256" key="1">
    <source>
        <dbReference type="SAM" id="Phobius"/>
    </source>
</evidence>
<keyword evidence="4" id="KW-1185">Reference proteome</keyword>
<name>A0A8J6EH87_ELECQ</name>